<name>A0A5N5SR56_9CRUS</name>
<dbReference type="AlphaFoldDB" id="A0A5N5SR56"/>
<comment type="caution">
    <text evidence="1">The sequence shown here is derived from an EMBL/GenBank/DDBJ whole genome shotgun (WGS) entry which is preliminary data.</text>
</comment>
<sequence length="74" mass="8244">MRCRKRGVHSRYIENSKFMNGLNGKHKNGGGLDLSSLLNKRRGFEQVATNDIDADDLDSADSDIEEFSLTATKV</sequence>
<keyword evidence="2" id="KW-1185">Reference proteome</keyword>
<accession>A0A5N5SR56</accession>
<reference evidence="1 2" key="1">
    <citation type="journal article" date="2019" name="PLoS Biol.">
        <title>Sex chromosomes control vertical transmission of feminizing Wolbachia symbionts in an isopod.</title>
        <authorList>
            <person name="Becking T."/>
            <person name="Chebbi M.A."/>
            <person name="Giraud I."/>
            <person name="Moumen B."/>
            <person name="Laverre T."/>
            <person name="Caubet Y."/>
            <person name="Peccoud J."/>
            <person name="Gilbert C."/>
            <person name="Cordaux R."/>
        </authorList>
    </citation>
    <scope>NUCLEOTIDE SEQUENCE [LARGE SCALE GENOMIC DNA]</scope>
    <source>
        <strain evidence="1">ANa2</strain>
        <tissue evidence="1">Whole body excluding digestive tract and cuticle</tissue>
    </source>
</reference>
<evidence type="ECO:0000313" key="1">
    <source>
        <dbReference type="EMBL" id="KAB7496606.1"/>
    </source>
</evidence>
<proteinExistence type="predicted"/>
<dbReference type="EMBL" id="SEYY01021206">
    <property type="protein sequence ID" value="KAB7496606.1"/>
    <property type="molecule type" value="Genomic_DNA"/>
</dbReference>
<gene>
    <name evidence="1" type="ORF">Anas_03693</name>
</gene>
<protein>
    <submittedName>
        <fullName evidence="1">Uncharacterized protein</fullName>
    </submittedName>
</protein>
<evidence type="ECO:0000313" key="2">
    <source>
        <dbReference type="Proteomes" id="UP000326759"/>
    </source>
</evidence>
<organism evidence="1 2">
    <name type="scientific">Armadillidium nasatum</name>
    <dbReference type="NCBI Taxonomy" id="96803"/>
    <lineage>
        <taxon>Eukaryota</taxon>
        <taxon>Metazoa</taxon>
        <taxon>Ecdysozoa</taxon>
        <taxon>Arthropoda</taxon>
        <taxon>Crustacea</taxon>
        <taxon>Multicrustacea</taxon>
        <taxon>Malacostraca</taxon>
        <taxon>Eumalacostraca</taxon>
        <taxon>Peracarida</taxon>
        <taxon>Isopoda</taxon>
        <taxon>Oniscidea</taxon>
        <taxon>Crinocheta</taxon>
        <taxon>Armadillidiidae</taxon>
        <taxon>Armadillidium</taxon>
    </lineage>
</organism>
<dbReference type="Proteomes" id="UP000326759">
    <property type="component" value="Unassembled WGS sequence"/>
</dbReference>